<comment type="caution">
    <text evidence="3">The sequence shown here is derived from an EMBL/GenBank/DDBJ whole genome shotgun (WGS) entry which is preliminary data.</text>
</comment>
<dbReference type="OrthoDB" id="1778949at2"/>
<sequence>MVFRKSGPGLVGRAAKTAARTALITATATTVANKMSRPKQDAGSIDPAASASAGSSRPAGLSDEAIARLEKLAEMHKAGILSDAEFAEQKARLLA</sequence>
<accession>A0A5D4GP62</accession>
<proteinExistence type="predicted"/>
<feature type="domain" description="SHOCT" evidence="2">
    <location>
        <begin position="67"/>
        <end position="94"/>
    </location>
</feature>
<dbReference type="InterPro" id="IPR018649">
    <property type="entry name" value="SHOCT"/>
</dbReference>
<organism evidence="3 4">
    <name type="scientific">Neoaquamicrobium microcysteis</name>
    <dbReference type="NCBI Taxonomy" id="2682781"/>
    <lineage>
        <taxon>Bacteria</taxon>
        <taxon>Pseudomonadati</taxon>
        <taxon>Pseudomonadota</taxon>
        <taxon>Alphaproteobacteria</taxon>
        <taxon>Hyphomicrobiales</taxon>
        <taxon>Phyllobacteriaceae</taxon>
        <taxon>Neoaquamicrobium</taxon>
    </lineage>
</organism>
<evidence type="ECO:0000313" key="4">
    <source>
        <dbReference type="Proteomes" id="UP000323258"/>
    </source>
</evidence>
<gene>
    <name evidence="3" type="ORF">FY036_22090</name>
</gene>
<dbReference type="Proteomes" id="UP000323258">
    <property type="component" value="Unassembled WGS sequence"/>
</dbReference>
<feature type="compositionally biased region" description="Low complexity" evidence="1">
    <location>
        <begin position="42"/>
        <end position="60"/>
    </location>
</feature>
<evidence type="ECO:0000313" key="3">
    <source>
        <dbReference type="EMBL" id="TYR29549.1"/>
    </source>
</evidence>
<evidence type="ECO:0000259" key="2">
    <source>
        <dbReference type="Pfam" id="PF09851"/>
    </source>
</evidence>
<dbReference type="EMBL" id="VSZS01000068">
    <property type="protein sequence ID" value="TYR29549.1"/>
    <property type="molecule type" value="Genomic_DNA"/>
</dbReference>
<reference evidence="3 4" key="1">
    <citation type="submission" date="2019-08" db="EMBL/GenBank/DDBJ databases">
        <authorList>
            <person name="Seo Y.L."/>
        </authorList>
    </citation>
    <scope>NUCLEOTIDE SEQUENCE [LARGE SCALE GENOMIC DNA]</scope>
    <source>
        <strain evidence="3 4">MaA-C15</strain>
    </source>
</reference>
<evidence type="ECO:0000256" key="1">
    <source>
        <dbReference type="SAM" id="MobiDB-lite"/>
    </source>
</evidence>
<dbReference type="Pfam" id="PF09851">
    <property type="entry name" value="SHOCT"/>
    <property type="match status" value="1"/>
</dbReference>
<dbReference type="RefSeq" id="WP_148916858.1">
    <property type="nucleotide sequence ID" value="NZ_VSZS01000068.1"/>
</dbReference>
<feature type="region of interest" description="Disordered" evidence="1">
    <location>
        <begin position="30"/>
        <end position="60"/>
    </location>
</feature>
<protein>
    <submittedName>
        <fullName evidence="3">SHOCT domain-containing protein</fullName>
    </submittedName>
</protein>
<reference evidence="3 4" key="2">
    <citation type="submission" date="2019-09" db="EMBL/GenBank/DDBJ databases">
        <title>Mesorhizobium sp. MaA-C15 isolated from Microcystis aeruginosa.</title>
        <authorList>
            <person name="Jeong S.E."/>
            <person name="Jin H.M."/>
            <person name="Jeon C.O."/>
        </authorList>
    </citation>
    <scope>NUCLEOTIDE SEQUENCE [LARGE SCALE GENOMIC DNA]</scope>
    <source>
        <strain evidence="3 4">MaA-C15</strain>
    </source>
</reference>
<dbReference type="AlphaFoldDB" id="A0A5D4GP62"/>
<keyword evidence="4" id="KW-1185">Reference proteome</keyword>
<name>A0A5D4GP62_9HYPH</name>